<keyword evidence="1" id="KW-0175">Coiled coil</keyword>
<dbReference type="PANTHER" id="PTHR11505">
    <property type="entry name" value="L1 TRANSPOSABLE ELEMENT-RELATED"/>
    <property type="match status" value="1"/>
</dbReference>
<keyword evidence="2" id="KW-0472">Membrane</keyword>
<name>A0A9P0C5X7_9NEOP</name>
<keyword evidence="2" id="KW-1133">Transmembrane helix</keyword>
<accession>A0A9P0C5X7</accession>
<sequence length="400" mass="45572">MSSKNCSGCHASITNGEYLQCRDCNQNYDILCANFSLKRFSSMTKENKLKWTCDACRNKHPKRNNQETPVRFNQLPTASEKETLDDSYVTLRPKRTHTLTHSSTENNSNIMHPDGNELSEIIGRQLKQSLREEMPELLKKMLLSELKTLSDQIAELTSSVEFLNKKYDDVHGLLKSREEENKKLRDCNEKLQTTVSNLSKRVSTLEQHGRENNIEIHGLPEHRTENIALTVMQIGKVVSQTMEDGDIMSCFRVAKANNDSTRPRTVVVKFRSNRCRDALLAAVSNYNKKNKLDKLNTNLIGMGGTKQQLYISEHLSPEKKSLHAATRIKAKELSYRFTWIRNGKIYVWSTVLAILFTVPLALLPDELPTSRLFFYGAMATSSLATFLACCLLIFSESRVI</sequence>
<dbReference type="InterPro" id="IPR013083">
    <property type="entry name" value="Znf_RING/FYVE/PHD"/>
</dbReference>
<evidence type="ECO:0008006" key="5">
    <source>
        <dbReference type="Google" id="ProtNLM"/>
    </source>
</evidence>
<evidence type="ECO:0000313" key="4">
    <source>
        <dbReference type="Proteomes" id="UP001153714"/>
    </source>
</evidence>
<dbReference type="AlphaFoldDB" id="A0A9P0C5X7"/>
<dbReference type="SUPFAM" id="SSF57903">
    <property type="entry name" value="FYVE/PHD zinc finger"/>
    <property type="match status" value="1"/>
</dbReference>
<dbReference type="InterPro" id="IPR004244">
    <property type="entry name" value="Transposase_22"/>
</dbReference>
<protein>
    <recommendedName>
        <fullName evidence="5">PHD-type domain-containing protein</fullName>
    </recommendedName>
</protein>
<feature type="coiled-coil region" evidence="1">
    <location>
        <begin position="139"/>
        <end position="208"/>
    </location>
</feature>
<dbReference type="Proteomes" id="UP001153714">
    <property type="component" value="Chromosome 19"/>
</dbReference>
<dbReference type="EMBL" id="OU893350">
    <property type="protein sequence ID" value="CAH0755509.1"/>
    <property type="molecule type" value="Genomic_DNA"/>
</dbReference>
<dbReference type="OrthoDB" id="7471137at2759"/>
<evidence type="ECO:0000313" key="3">
    <source>
        <dbReference type="EMBL" id="CAH0755509.1"/>
    </source>
</evidence>
<organism evidence="3 4">
    <name type="scientific">Diatraea saccharalis</name>
    <name type="common">sugarcane borer</name>
    <dbReference type="NCBI Taxonomy" id="40085"/>
    <lineage>
        <taxon>Eukaryota</taxon>
        <taxon>Metazoa</taxon>
        <taxon>Ecdysozoa</taxon>
        <taxon>Arthropoda</taxon>
        <taxon>Hexapoda</taxon>
        <taxon>Insecta</taxon>
        <taxon>Pterygota</taxon>
        <taxon>Neoptera</taxon>
        <taxon>Endopterygota</taxon>
        <taxon>Lepidoptera</taxon>
        <taxon>Glossata</taxon>
        <taxon>Ditrysia</taxon>
        <taxon>Pyraloidea</taxon>
        <taxon>Crambidae</taxon>
        <taxon>Crambinae</taxon>
        <taxon>Diatraea</taxon>
    </lineage>
</organism>
<feature type="transmembrane region" description="Helical" evidence="2">
    <location>
        <begin position="345"/>
        <end position="362"/>
    </location>
</feature>
<dbReference type="InterPro" id="IPR011011">
    <property type="entry name" value="Znf_FYVE_PHD"/>
</dbReference>
<proteinExistence type="predicted"/>
<evidence type="ECO:0000256" key="2">
    <source>
        <dbReference type="SAM" id="Phobius"/>
    </source>
</evidence>
<evidence type="ECO:0000256" key="1">
    <source>
        <dbReference type="SAM" id="Coils"/>
    </source>
</evidence>
<dbReference type="Gene3D" id="3.30.70.1820">
    <property type="entry name" value="L1 transposable element, RRM domain"/>
    <property type="match status" value="1"/>
</dbReference>
<keyword evidence="4" id="KW-1185">Reference proteome</keyword>
<reference evidence="3" key="1">
    <citation type="submission" date="2021-12" db="EMBL/GenBank/DDBJ databases">
        <authorList>
            <person name="King R."/>
        </authorList>
    </citation>
    <scope>NUCLEOTIDE SEQUENCE</scope>
</reference>
<keyword evidence="2" id="KW-0812">Transmembrane</keyword>
<feature type="transmembrane region" description="Helical" evidence="2">
    <location>
        <begin position="374"/>
        <end position="394"/>
    </location>
</feature>
<dbReference type="Gene3D" id="3.30.40.10">
    <property type="entry name" value="Zinc/RING finger domain, C3HC4 (zinc finger)"/>
    <property type="match status" value="1"/>
</dbReference>
<gene>
    <name evidence="3" type="ORF">DIATSA_LOCUS6248</name>
</gene>
<reference evidence="3" key="2">
    <citation type="submission" date="2022-10" db="EMBL/GenBank/DDBJ databases">
        <authorList>
            <consortium name="ENA_rothamsted_submissions"/>
            <consortium name="culmorum"/>
            <person name="King R."/>
        </authorList>
    </citation>
    <scope>NUCLEOTIDE SEQUENCE</scope>
</reference>